<sequence>MDQKPLKSLRNKFSTNTKFSEAFQIQDSVLQGPTELYELQAIDLEFPNIFECFSNLNCNFNSTMIFNTPKMFQNNIQMDSKTLTAEQMRILCQIDILMLRHYYLLRKEVFKKHNQLFLKQQEKNINNNIVQIKKRFQHHYQDKIAMMLCKLLDEVKNKEDKEFIENNINDVQFIPAELIELDIKLKQQPIESLDYCDPLQVYQEITKLLEMFLKSI</sequence>
<gene>
    <name evidence="1" type="ORF">PPRIM_AZ9-3.1.T1150146</name>
</gene>
<keyword evidence="2" id="KW-1185">Reference proteome</keyword>
<reference evidence="1" key="1">
    <citation type="submission" date="2021-01" db="EMBL/GenBank/DDBJ databases">
        <authorList>
            <consortium name="Genoscope - CEA"/>
            <person name="William W."/>
        </authorList>
    </citation>
    <scope>NUCLEOTIDE SEQUENCE</scope>
</reference>
<dbReference type="Proteomes" id="UP000688137">
    <property type="component" value="Unassembled WGS sequence"/>
</dbReference>
<name>A0A8S1PEE5_PARPR</name>
<proteinExistence type="predicted"/>
<accession>A0A8S1PEE5</accession>
<dbReference type="EMBL" id="CAJJDM010000118">
    <property type="protein sequence ID" value="CAD8101487.1"/>
    <property type="molecule type" value="Genomic_DNA"/>
</dbReference>
<dbReference type="OMA" id="HYYLLRK"/>
<evidence type="ECO:0000313" key="1">
    <source>
        <dbReference type="EMBL" id="CAD8101487.1"/>
    </source>
</evidence>
<organism evidence="1 2">
    <name type="scientific">Paramecium primaurelia</name>
    <dbReference type="NCBI Taxonomy" id="5886"/>
    <lineage>
        <taxon>Eukaryota</taxon>
        <taxon>Sar</taxon>
        <taxon>Alveolata</taxon>
        <taxon>Ciliophora</taxon>
        <taxon>Intramacronucleata</taxon>
        <taxon>Oligohymenophorea</taxon>
        <taxon>Peniculida</taxon>
        <taxon>Parameciidae</taxon>
        <taxon>Paramecium</taxon>
    </lineage>
</organism>
<dbReference type="AlphaFoldDB" id="A0A8S1PEE5"/>
<evidence type="ECO:0000313" key="2">
    <source>
        <dbReference type="Proteomes" id="UP000688137"/>
    </source>
</evidence>
<protein>
    <submittedName>
        <fullName evidence="1">Uncharacterized protein</fullName>
    </submittedName>
</protein>
<comment type="caution">
    <text evidence="1">The sequence shown here is derived from an EMBL/GenBank/DDBJ whole genome shotgun (WGS) entry which is preliminary data.</text>
</comment>